<keyword evidence="1" id="KW-0732">Signal</keyword>
<feature type="signal peptide" evidence="1">
    <location>
        <begin position="1"/>
        <end position="26"/>
    </location>
</feature>
<feature type="domain" description="FecR protein" evidence="2">
    <location>
        <begin position="60"/>
        <end position="148"/>
    </location>
</feature>
<accession>A0A5B8NMA8</accession>
<dbReference type="RefSeq" id="WP_146295859.1">
    <property type="nucleotide sequence ID" value="NZ_CP042326.1"/>
</dbReference>
<sequence>MFKTVRNYLPFISIPVAIACSSVAFAEEPLRRANVYQSINEVFINETEVSDEERLIPGDLLETGTDSRADMLFNEGTLARAPSNTEFHFRAGTRRFELTDGTALIILQPGSSERTLRTPTAEVTADAGTVFWVSYNPEAKQTRVGVFANPKTSVQVSGIEPYADESVELEAGQVIDIVESSMSPTQVFSLPTFYETSGVADGLRPGDDLSHYPSQMREILETAQENTSLAVQEQQEELQEEGNPSDNFEQETMEVDGVGTEWGEIDVIESASEEDCGKFGLSCLF</sequence>
<dbReference type="KEGG" id="enn:FRE64_09565"/>
<proteinExistence type="predicted"/>
<feature type="chain" id="PRO_5022730651" evidence="1">
    <location>
        <begin position="27"/>
        <end position="285"/>
    </location>
</feature>
<protein>
    <submittedName>
        <fullName evidence="3">FecR domain-containing protein</fullName>
    </submittedName>
</protein>
<evidence type="ECO:0000259" key="2">
    <source>
        <dbReference type="Pfam" id="PF04773"/>
    </source>
</evidence>
<name>A0A5B8NMA8_9CHRO</name>
<gene>
    <name evidence="3" type="ORF">FRE64_09565</name>
</gene>
<keyword evidence="4" id="KW-1185">Reference proteome</keyword>
<organism evidence="3 4">
    <name type="scientific">Euhalothece natronophila Z-M001</name>
    <dbReference type="NCBI Taxonomy" id="522448"/>
    <lineage>
        <taxon>Bacteria</taxon>
        <taxon>Bacillati</taxon>
        <taxon>Cyanobacteriota</taxon>
        <taxon>Cyanophyceae</taxon>
        <taxon>Oscillatoriophycideae</taxon>
        <taxon>Chroococcales</taxon>
        <taxon>Halothecacae</taxon>
        <taxon>Halothece cluster</taxon>
        <taxon>Euhalothece</taxon>
    </lineage>
</organism>
<dbReference type="InterPro" id="IPR006860">
    <property type="entry name" value="FecR"/>
</dbReference>
<reference evidence="3" key="1">
    <citation type="submission" date="2019-08" db="EMBL/GenBank/DDBJ databases">
        <title>Carotenoids and Carotenoid Binding Proteins in the Halophilic Cyanobacterium Euhalothece sp. ZM00.</title>
        <authorList>
            <person name="Cho S.M."/>
            <person name="Song J.Y."/>
            <person name="Park Y.-I."/>
        </authorList>
    </citation>
    <scope>NUCLEOTIDE SEQUENCE [LARGE SCALE GENOMIC DNA]</scope>
    <source>
        <strain evidence="3">Z-M001</strain>
    </source>
</reference>
<evidence type="ECO:0000313" key="4">
    <source>
        <dbReference type="Proteomes" id="UP000318453"/>
    </source>
</evidence>
<evidence type="ECO:0000313" key="3">
    <source>
        <dbReference type="EMBL" id="QDZ40174.1"/>
    </source>
</evidence>
<dbReference type="AlphaFoldDB" id="A0A5B8NMA8"/>
<dbReference type="PROSITE" id="PS51257">
    <property type="entry name" value="PROKAR_LIPOPROTEIN"/>
    <property type="match status" value="1"/>
</dbReference>
<dbReference type="OrthoDB" id="530299at2"/>
<dbReference type="Pfam" id="PF04773">
    <property type="entry name" value="FecR"/>
    <property type="match status" value="1"/>
</dbReference>
<evidence type="ECO:0000256" key="1">
    <source>
        <dbReference type="SAM" id="SignalP"/>
    </source>
</evidence>
<dbReference type="Proteomes" id="UP000318453">
    <property type="component" value="Chromosome"/>
</dbReference>
<dbReference type="Gene3D" id="2.60.120.1440">
    <property type="match status" value="1"/>
</dbReference>
<dbReference type="EMBL" id="CP042326">
    <property type="protein sequence ID" value="QDZ40174.1"/>
    <property type="molecule type" value="Genomic_DNA"/>
</dbReference>